<protein>
    <recommendedName>
        <fullName evidence="11">ATP-dependent RNA helicase</fullName>
        <ecNumber evidence="11">3.6.4.13</ecNumber>
    </recommendedName>
</protein>
<evidence type="ECO:0000259" key="13">
    <source>
        <dbReference type="PROSITE" id="PS51192"/>
    </source>
</evidence>
<dbReference type="PROSITE" id="PS51194">
    <property type="entry name" value="HELICASE_CTER"/>
    <property type="match status" value="1"/>
</dbReference>
<evidence type="ECO:0000256" key="2">
    <source>
        <dbReference type="ARBA" id="ARBA00022517"/>
    </source>
</evidence>
<dbReference type="SMART" id="SM00490">
    <property type="entry name" value="HELICc"/>
    <property type="match status" value="1"/>
</dbReference>
<dbReference type="InterPro" id="IPR001650">
    <property type="entry name" value="Helicase_C-like"/>
</dbReference>
<feature type="domain" description="Helicase ATP-binding" evidence="13">
    <location>
        <begin position="189"/>
        <end position="382"/>
    </location>
</feature>
<comment type="function">
    <text evidence="11">RNA helicase.</text>
</comment>
<keyword evidence="6 11" id="KW-0347">Helicase</keyword>
<dbReference type="Pfam" id="PF00270">
    <property type="entry name" value="DEAD"/>
    <property type="match status" value="1"/>
</dbReference>
<sequence>MDDNLFLNIATEAPAPSSVKKASKVVGGKWKDRRKAQLQAKGVNTEKKRSSGVNSRPVDHSKRIRTSAEPYEKGMETRAEMKEIRKEQNKRAAEEDADETKGPSKHARHIEGKGAPGNKSSYVSSLFTSKGEITEREYDQEIETLDASNAPLKDSTTFDGLGLDEILSKQLTENMKLKHPTKIQRSVLPRMLARDRDLFVQAQTGSGKTLAFVLPIFQKLMQVKDLDRTKGIFALIMAPTRELATQIYSVIEGLTRCCHRIVPGIVIGGEKKKSEKARLRKGVNILVATPGRLADHIENTERLDLSNIRYVVLDEGDKLMELGFEETITKILEDIEKTSRISATVKLYPTLPKKRMNVLCSATIKTNVKKLGEISLTDAETVSPNSVPDMEDVEIMENIAAPDQLLQQSCVVPPKLRLVTLAAILKDITNKEGGSRTMVFLSCSDSVDFHFNIFSKDGVKITKEGEQAESDDLSTVLTAPLLSDNTTVFKLHGSLSQQLRTSTLSAFSKASEERHTIMFCTDVASRGLDLPHITTVVEYDPPFATEDHLHRIGRTARAGKSGRSVLFLLPTEEKYLDKIEHYHPHGVQHKSYEELLKIGFGSKWDFDATTWHLDVERWLLEDQGAHEKAARAFTSHVRAYATHISSEKDVFNMKTLHLGHLAKSFGLRETPKALGGKSGPATGKKKKENPKDKMFRMARMAAKSQSSEFNFM</sequence>
<dbReference type="PROSITE" id="PS51195">
    <property type="entry name" value="Q_MOTIF"/>
    <property type="match status" value="1"/>
</dbReference>
<dbReference type="PROSITE" id="PS51192">
    <property type="entry name" value="HELICASE_ATP_BIND_1"/>
    <property type="match status" value="1"/>
</dbReference>
<keyword evidence="3" id="KW-0698">rRNA processing</keyword>
<dbReference type="InterPro" id="IPR027417">
    <property type="entry name" value="P-loop_NTPase"/>
</dbReference>
<keyword evidence="4 11" id="KW-0547">Nucleotide-binding</keyword>
<dbReference type="CDD" id="cd17949">
    <property type="entry name" value="DEADc_DDX31"/>
    <property type="match status" value="1"/>
</dbReference>
<dbReference type="InterPro" id="IPR014014">
    <property type="entry name" value="RNA_helicase_DEAD_Q_motif"/>
</dbReference>
<dbReference type="PANTHER" id="PTHR24031">
    <property type="entry name" value="RNA HELICASE"/>
    <property type="match status" value="1"/>
</dbReference>
<evidence type="ECO:0000256" key="4">
    <source>
        <dbReference type="ARBA" id="ARBA00022741"/>
    </source>
</evidence>
<dbReference type="GO" id="GO:0016787">
    <property type="term" value="F:hydrolase activity"/>
    <property type="evidence" value="ECO:0007669"/>
    <property type="project" value="UniProtKB-KW"/>
</dbReference>
<feature type="compositionally biased region" description="Low complexity" evidence="12">
    <location>
        <begin position="15"/>
        <end position="26"/>
    </location>
</feature>
<dbReference type="GO" id="GO:0003723">
    <property type="term" value="F:RNA binding"/>
    <property type="evidence" value="ECO:0007669"/>
    <property type="project" value="UniProtKB-UniRule"/>
</dbReference>
<comment type="catalytic activity">
    <reaction evidence="11">
        <text>ATP + H2O = ADP + phosphate + H(+)</text>
        <dbReference type="Rhea" id="RHEA:13065"/>
        <dbReference type="ChEBI" id="CHEBI:15377"/>
        <dbReference type="ChEBI" id="CHEBI:15378"/>
        <dbReference type="ChEBI" id="CHEBI:30616"/>
        <dbReference type="ChEBI" id="CHEBI:43474"/>
        <dbReference type="ChEBI" id="CHEBI:456216"/>
        <dbReference type="EC" id="3.6.4.13"/>
    </reaction>
</comment>
<organism evidence="16">
    <name type="scientific">Cyberlindnera fabianii</name>
    <name type="common">Yeast</name>
    <name type="synonym">Hansenula fabianii</name>
    <dbReference type="NCBI Taxonomy" id="36022"/>
    <lineage>
        <taxon>Eukaryota</taxon>
        <taxon>Fungi</taxon>
        <taxon>Dikarya</taxon>
        <taxon>Ascomycota</taxon>
        <taxon>Saccharomycotina</taxon>
        <taxon>Saccharomycetes</taxon>
        <taxon>Phaffomycetales</taxon>
        <taxon>Phaffomycetaceae</taxon>
        <taxon>Cyberlindnera</taxon>
    </lineage>
</organism>
<dbReference type="InterPro" id="IPR014001">
    <property type="entry name" value="Helicase_ATP-bd"/>
</dbReference>
<dbReference type="Pfam" id="PF00271">
    <property type="entry name" value="Helicase_C"/>
    <property type="match status" value="1"/>
</dbReference>
<dbReference type="SMART" id="SM00487">
    <property type="entry name" value="DEXDc"/>
    <property type="match status" value="1"/>
</dbReference>
<dbReference type="GO" id="GO:0005730">
    <property type="term" value="C:nucleolus"/>
    <property type="evidence" value="ECO:0007669"/>
    <property type="project" value="UniProtKB-SubCell"/>
</dbReference>
<dbReference type="EC" id="3.6.4.13" evidence="11"/>
<evidence type="ECO:0000256" key="1">
    <source>
        <dbReference type="ARBA" id="ARBA00004604"/>
    </source>
</evidence>
<comment type="similarity">
    <text evidence="11">Belongs to the DEAD box helicase family.</text>
</comment>
<dbReference type="SUPFAM" id="SSF52540">
    <property type="entry name" value="P-loop containing nucleoside triphosphate hydrolases"/>
    <property type="match status" value="2"/>
</dbReference>
<dbReference type="CDD" id="cd18787">
    <property type="entry name" value="SF2_C_DEAD"/>
    <property type="match status" value="1"/>
</dbReference>
<evidence type="ECO:0000256" key="7">
    <source>
        <dbReference type="ARBA" id="ARBA00022840"/>
    </source>
</evidence>
<evidence type="ECO:0000256" key="12">
    <source>
        <dbReference type="SAM" id="MobiDB-lite"/>
    </source>
</evidence>
<dbReference type="InterPro" id="IPR025313">
    <property type="entry name" value="SPB4-like_CTE"/>
</dbReference>
<feature type="short sequence motif" description="Q motif" evidence="10">
    <location>
        <begin position="156"/>
        <end position="185"/>
    </location>
</feature>
<comment type="subcellular location">
    <subcellularLocation>
        <location evidence="1">Nucleus</location>
        <location evidence="1">Nucleolus</location>
    </subcellularLocation>
</comment>
<keyword evidence="2" id="KW-0690">Ribosome biogenesis</keyword>
<dbReference type="InterPro" id="IPR011545">
    <property type="entry name" value="DEAD/DEAH_box_helicase_dom"/>
</dbReference>
<evidence type="ECO:0000256" key="9">
    <source>
        <dbReference type="ARBA" id="ARBA00023242"/>
    </source>
</evidence>
<feature type="domain" description="DEAD-box RNA helicase Q" evidence="15">
    <location>
        <begin position="156"/>
        <end position="185"/>
    </location>
</feature>
<gene>
    <name evidence="16" type="ORF">CYFA0S_01e12508g</name>
</gene>
<evidence type="ECO:0000256" key="8">
    <source>
        <dbReference type="ARBA" id="ARBA00022884"/>
    </source>
</evidence>
<feature type="compositionally biased region" description="Basic and acidic residues" evidence="12">
    <location>
        <begin position="70"/>
        <end position="102"/>
    </location>
</feature>
<keyword evidence="5 11" id="KW-0378">Hydrolase</keyword>
<dbReference type="PhylomeDB" id="A0A061AJ19"/>
<dbReference type="SMART" id="SM01178">
    <property type="entry name" value="DUF4217"/>
    <property type="match status" value="1"/>
</dbReference>
<evidence type="ECO:0000256" key="10">
    <source>
        <dbReference type="PROSITE-ProRule" id="PRU00552"/>
    </source>
</evidence>
<feature type="region of interest" description="Disordered" evidence="12">
    <location>
        <begin position="15"/>
        <end position="123"/>
    </location>
</feature>
<dbReference type="AlphaFoldDB" id="A0A061AJ19"/>
<dbReference type="EMBL" id="LK052886">
    <property type="protein sequence ID" value="CDR37576.1"/>
    <property type="molecule type" value="Genomic_DNA"/>
</dbReference>
<dbReference type="GO" id="GO:0005524">
    <property type="term" value="F:ATP binding"/>
    <property type="evidence" value="ECO:0007669"/>
    <property type="project" value="UniProtKB-UniRule"/>
</dbReference>
<evidence type="ECO:0000256" key="3">
    <source>
        <dbReference type="ARBA" id="ARBA00022552"/>
    </source>
</evidence>
<evidence type="ECO:0000259" key="14">
    <source>
        <dbReference type="PROSITE" id="PS51194"/>
    </source>
</evidence>
<proteinExistence type="inferred from homology"/>
<keyword evidence="7 11" id="KW-0067">ATP-binding</keyword>
<keyword evidence="9" id="KW-0539">Nucleus</keyword>
<dbReference type="GO" id="GO:0006364">
    <property type="term" value="P:rRNA processing"/>
    <property type="evidence" value="ECO:0007669"/>
    <property type="project" value="UniProtKB-KW"/>
</dbReference>
<reference evidence="16" key="1">
    <citation type="journal article" date="2014" name="Genome Announc.">
        <title>Genome sequence of the yeast Cyberlindnera fabianii (Hansenula fabianii).</title>
        <authorList>
            <person name="Freel K.C."/>
            <person name="Sarilar V."/>
            <person name="Neuveglise C."/>
            <person name="Devillers H."/>
            <person name="Friedrich A."/>
            <person name="Schacherer J."/>
        </authorList>
    </citation>
    <scope>NUCLEOTIDE SEQUENCE</scope>
    <source>
        <strain evidence="16">YJS4271</strain>
    </source>
</reference>
<accession>A0A061AJ19</accession>
<dbReference type="GO" id="GO:0003724">
    <property type="term" value="F:RNA helicase activity"/>
    <property type="evidence" value="ECO:0007669"/>
    <property type="project" value="UniProtKB-EC"/>
</dbReference>
<feature type="domain" description="Helicase C-terminal" evidence="14">
    <location>
        <begin position="420"/>
        <end position="599"/>
    </location>
</feature>
<dbReference type="Pfam" id="PF13959">
    <property type="entry name" value="CTE_SPB4"/>
    <property type="match status" value="1"/>
</dbReference>
<feature type="region of interest" description="Disordered" evidence="12">
    <location>
        <begin position="669"/>
        <end position="692"/>
    </location>
</feature>
<dbReference type="Gene3D" id="3.40.50.300">
    <property type="entry name" value="P-loop containing nucleotide triphosphate hydrolases"/>
    <property type="match status" value="2"/>
</dbReference>
<evidence type="ECO:0000256" key="6">
    <source>
        <dbReference type="ARBA" id="ARBA00022806"/>
    </source>
</evidence>
<keyword evidence="8 11" id="KW-0694">RNA-binding</keyword>
<dbReference type="OrthoDB" id="422663at2759"/>
<comment type="domain">
    <text evidence="11">The Q motif is unique to and characteristic of the DEAD box family of RNA helicases and controls ATP binding and hydrolysis.</text>
</comment>
<evidence type="ECO:0000313" key="16">
    <source>
        <dbReference type="EMBL" id="CDR37576.1"/>
    </source>
</evidence>
<evidence type="ECO:0000259" key="15">
    <source>
        <dbReference type="PROSITE" id="PS51195"/>
    </source>
</evidence>
<evidence type="ECO:0000256" key="5">
    <source>
        <dbReference type="ARBA" id="ARBA00022801"/>
    </source>
</evidence>
<evidence type="ECO:0000256" key="11">
    <source>
        <dbReference type="RuleBase" id="RU365068"/>
    </source>
</evidence>
<dbReference type="VEuPathDB" id="FungiDB:BON22_0294"/>
<name>A0A061AJ19_CYBFA</name>